<protein>
    <submittedName>
        <fullName evidence="2">Uncharacterized protein</fullName>
    </submittedName>
</protein>
<accession>A0A6A6NDC9</accession>
<keyword evidence="3" id="KW-1185">Reference proteome</keyword>
<proteinExistence type="predicted"/>
<comment type="caution">
    <text evidence="2">The sequence shown here is derived from an EMBL/GenBank/DDBJ whole genome shotgun (WGS) entry which is preliminary data.</text>
</comment>
<dbReference type="Proteomes" id="UP000467840">
    <property type="component" value="Chromosome 11"/>
</dbReference>
<organism evidence="2 3">
    <name type="scientific">Hevea brasiliensis</name>
    <name type="common">Para rubber tree</name>
    <name type="synonym">Siphonia brasiliensis</name>
    <dbReference type="NCBI Taxonomy" id="3981"/>
    <lineage>
        <taxon>Eukaryota</taxon>
        <taxon>Viridiplantae</taxon>
        <taxon>Streptophyta</taxon>
        <taxon>Embryophyta</taxon>
        <taxon>Tracheophyta</taxon>
        <taxon>Spermatophyta</taxon>
        <taxon>Magnoliopsida</taxon>
        <taxon>eudicotyledons</taxon>
        <taxon>Gunneridae</taxon>
        <taxon>Pentapetalae</taxon>
        <taxon>rosids</taxon>
        <taxon>fabids</taxon>
        <taxon>Malpighiales</taxon>
        <taxon>Euphorbiaceae</taxon>
        <taxon>Crotonoideae</taxon>
        <taxon>Micrandreae</taxon>
        <taxon>Hevea</taxon>
    </lineage>
</organism>
<evidence type="ECO:0000313" key="2">
    <source>
        <dbReference type="EMBL" id="KAF2322638.1"/>
    </source>
</evidence>
<evidence type="ECO:0000256" key="1">
    <source>
        <dbReference type="SAM" id="Phobius"/>
    </source>
</evidence>
<gene>
    <name evidence="2" type="ORF">GH714_026304</name>
</gene>
<dbReference type="AlphaFoldDB" id="A0A6A6NDC9"/>
<keyword evidence="1" id="KW-0472">Membrane</keyword>
<reference evidence="2 3" key="1">
    <citation type="journal article" date="2020" name="Mol. Plant">
        <title>The Chromosome-Based Rubber Tree Genome Provides New Insights into Spurge Genome Evolution and Rubber Biosynthesis.</title>
        <authorList>
            <person name="Liu J."/>
            <person name="Shi C."/>
            <person name="Shi C.C."/>
            <person name="Li W."/>
            <person name="Zhang Q.J."/>
            <person name="Zhang Y."/>
            <person name="Li K."/>
            <person name="Lu H.F."/>
            <person name="Shi C."/>
            <person name="Zhu S.T."/>
            <person name="Xiao Z.Y."/>
            <person name="Nan H."/>
            <person name="Yue Y."/>
            <person name="Zhu X.G."/>
            <person name="Wu Y."/>
            <person name="Hong X.N."/>
            <person name="Fan G.Y."/>
            <person name="Tong Y."/>
            <person name="Zhang D."/>
            <person name="Mao C.L."/>
            <person name="Liu Y.L."/>
            <person name="Hao S.J."/>
            <person name="Liu W.Q."/>
            <person name="Lv M.Q."/>
            <person name="Zhang H.B."/>
            <person name="Liu Y."/>
            <person name="Hu-Tang G.R."/>
            <person name="Wang J.P."/>
            <person name="Wang J.H."/>
            <person name="Sun Y.H."/>
            <person name="Ni S.B."/>
            <person name="Chen W.B."/>
            <person name="Zhang X.C."/>
            <person name="Jiao Y.N."/>
            <person name="Eichler E.E."/>
            <person name="Li G.H."/>
            <person name="Liu X."/>
            <person name="Gao L.Z."/>
        </authorList>
    </citation>
    <scope>NUCLEOTIDE SEQUENCE [LARGE SCALE GENOMIC DNA]</scope>
    <source>
        <strain evidence="3">cv. GT1</strain>
        <tissue evidence="2">Leaf</tissue>
    </source>
</reference>
<sequence>MDSRSQIPRVVNLRYETVVFPVPLLPSSVDFNPLEGNDEVHNPIDINLEPPIIDAEGPDTVDEVVPLRRSQRIYRPAISNDYIVYLQEHEFDGLEGSGEDVNRKANQCRIGIFISLGFALAGFTTSGGCAVAAS</sequence>
<dbReference type="EMBL" id="JAAGAX010000002">
    <property type="protein sequence ID" value="KAF2322638.1"/>
    <property type="molecule type" value="Genomic_DNA"/>
</dbReference>
<evidence type="ECO:0000313" key="3">
    <source>
        <dbReference type="Proteomes" id="UP000467840"/>
    </source>
</evidence>
<keyword evidence="1" id="KW-0812">Transmembrane</keyword>
<feature type="transmembrane region" description="Helical" evidence="1">
    <location>
        <begin position="110"/>
        <end position="133"/>
    </location>
</feature>
<keyword evidence="1" id="KW-1133">Transmembrane helix</keyword>
<name>A0A6A6NDC9_HEVBR</name>